<dbReference type="AlphaFoldDB" id="A0A9N9BLF1"/>
<dbReference type="Proteomes" id="UP000789572">
    <property type="component" value="Unassembled WGS sequence"/>
</dbReference>
<dbReference type="GO" id="GO:0006629">
    <property type="term" value="P:lipid metabolic process"/>
    <property type="evidence" value="ECO:0007669"/>
    <property type="project" value="InterPro"/>
</dbReference>
<sequence>MCYLWEGICSDTTNVCALWGTACENGPPEWFLGCLWENNAGMDVLRQLEDGIRYLDLDTCQTGNTVVICHGMGLPRALGHSLDNVFSLIRSFLLAHPNEVVSLEFGDIDGNATFMASFIQNKLAQYFTFPNGTSLLLSRANNTQPWPTLREMIESNSRVVVWFEWLYSDFGSQKREDWIHSSQYWMTKSYDYTYNATTPQKLNESFISWCDNADNVTAYDVANFGRPKWQMVDDVVSYDPGEIVSYLQSRTSPSEICLQSQANQVNYGMLDFLADFCVQKFGYIFRLTVDYYWKSNLFEVAKKMNDWNVERVKSMGS</sequence>
<keyword evidence="2" id="KW-1185">Reference proteome</keyword>
<dbReference type="PANTHER" id="PTHR13593:SF140">
    <property type="entry name" value="PLC-LIKE PHOSPHODIESTERASE"/>
    <property type="match status" value="1"/>
</dbReference>
<dbReference type="Pfam" id="PF26146">
    <property type="entry name" value="PI-PLC_X"/>
    <property type="match status" value="1"/>
</dbReference>
<organism evidence="1 2">
    <name type="scientific">Paraglomus occultum</name>
    <dbReference type="NCBI Taxonomy" id="144539"/>
    <lineage>
        <taxon>Eukaryota</taxon>
        <taxon>Fungi</taxon>
        <taxon>Fungi incertae sedis</taxon>
        <taxon>Mucoromycota</taxon>
        <taxon>Glomeromycotina</taxon>
        <taxon>Glomeromycetes</taxon>
        <taxon>Paraglomerales</taxon>
        <taxon>Paraglomeraceae</taxon>
        <taxon>Paraglomus</taxon>
    </lineage>
</organism>
<reference evidence="1" key="1">
    <citation type="submission" date="2021-06" db="EMBL/GenBank/DDBJ databases">
        <authorList>
            <person name="Kallberg Y."/>
            <person name="Tangrot J."/>
            <person name="Rosling A."/>
        </authorList>
    </citation>
    <scope>NUCLEOTIDE SEQUENCE</scope>
    <source>
        <strain evidence="1">IA702</strain>
    </source>
</reference>
<evidence type="ECO:0000313" key="1">
    <source>
        <dbReference type="EMBL" id="CAG8569981.1"/>
    </source>
</evidence>
<dbReference type="InterPro" id="IPR051057">
    <property type="entry name" value="PI-PLC_domain"/>
</dbReference>
<dbReference type="InterPro" id="IPR017946">
    <property type="entry name" value="PLC-like_Pdiesterase_TIM-brl"/>
</dbReference>
<protein>
    <submittedName>
        <fullName evidence="1">4030_t:CDS:1</fullName>
    </submittedName>
</protein>
<evidence type="ECO:0000313" key="2">
    <source>
        <dbReference type="Proteomes" id="UP000789572"/>
    </source>
</evidence>
<accession>A0A9N9BLF1</accession>
<gene>
    <name evidence="1" type="ORF">POCULU_LOCUS5944</name>
</gene>
<proteinExistence type="predicted"/>
<dbReference type="Gene3D" id="3.20.20.190">
    <property type="entry name" value="Phosphatidylinositol (PI) phosphodiesterase"/>
    <property type="match status" value="1"/>
</dbReference>
<dbReference type="PANTHER" id="PTHR13593">
    <property type="match status" value="1"/>
</dbReference>
<dbReference type="GO" id="GO:0008081">
    <property type="term" value="F:phosphoric diester hydrolase activity"/>
    <property type="evidence" value="ECO:0007669"/>
    <property type="project" value="InterPro"/>
</dbReference>
<comment type="caution">
    <text evidence="1">The sequence shown here is derived from an EMBL/GenBank/DDBJ whole genome shotgun (WGS) entry which is preliminary data.</text>
</comment>
<dbReference type="OrthoDB" id="7984201at2759"/>
<name>A0A9N9BLF1_9GLOM</name>
<dbReference type="PROSITE" id="PS50007">
    <property type="entry name" value="PIPLC_X_DOMAIN"/>
    <property type="match status" value="1"/>
</dbReference>
<dbReference type="SUPFAM" id="SSF51695">
    <property type="entry name" value="PLC-like phosphodiesterases"/>
    <property type="match status" value="1"/>
</dbReference>
<dbReference type="EMBL" id="CAJVPJ010000997">
    <property type="protein sequence ID" value="CAG8569981.1"/>
    <property type="molecule type" value="Genomic_DNA"/>
</dbReference>